<evidence type="ECO:0000256" key="1">
    <source>
        <dbReference type="SAM" id="Coils"/>
    </source>
</evidence>
<dbReference type="AlphaFoldDB" id="A0A4U6X2M2"/>
<name>A0A4U6X2M2_9PEZI</name>
<protein>
    <submittedName>
        <fullName evidence="3">Uncharacterized protein</fullName>
    </submittedName>
</protein>
<feature type="coiled-coil region" evidence="1">
    <location>
        <begin position="302"/>
        <end position="339"/>
    </location>
</feature>
<evidence type="ECO:0000313" key="3">
    <source>
        <dbReference type="EMBL" id="TKW49244.1"/>
    </source>
</evidence>
<accession>A0A4U6X2M2</accession>
<feature type="compositionally biased region" description="Polar residues" evidence="2">
    <location>
        <begin position="72"/>
        <end position="82"/>
    </location>
</feature>
<evidence type="ECO:0000256" key="2">
    <source>
        <dbReference type="SAM" id="MobiDB-lite"/>
    </source>
</evidence>
<keyword evidence="4" id="KW-1185">Reference proteome</keyword>
<reference evidence="3 4" key="1">
    <citation type="journal article" date="2019" name="PLoS ONE">
        <title>Comparative genome analysis indicates high evolutionary potential of pathogenicity genes in Colletotrichum tanaceti.</title>
        <authorList>
            <person name="Lelwala R.V."/>
            <person name="Korhonen P.K."/>
            <person name="Young N.D."/>
            <person name="Scott J.B."/>
            <person name="Ades P.A."/>
            <person name="Gasser R.B."/>
            <person name="Taylor P.W.J."/>
        </authorList>
    </citation>
    <scope>NUCLEOTIDE SEQUENCE [LARGE SCALE GENOMIC DNA]</scope>
    <source>
        <strain evidence="3">BRIP57314</strain>
    </source>
</reference>
<feature type="region of interest" description="Disordered" evidence="2">
    <location>
        <begin position="60"/>
        <end position="87"/>
    </location>
</feature>
<feature type="compositionally biased region" description="Basic and acidic residues" evidence="2">
    <location>
        <begin position="60"/>
        <end position="71"/>
    </location>
</feature>
<feature type="coiled-coil region" evidence="1">
    <location>
        <begin position="90"/>
        <end position="117"/>
    </location>
</feature>
<proteinExistence type="predicted"/>
<dbReference type="EMBL" id="PJEX01000585">
    <property type="protein sequence ID" value="TKW49244.1"/>
    <property type="molecule type" value="Genomic_DNA"/>
</dbReference>
<dbReference type="Proteomes" id="UP000310108">
    <property type="component" value="Unassembled WGS sequence"/>
</dbReference>
<comment type="caution">
    <text evidence="3">The sequence shown here is derived from an EMBL/GenBank/DDBJ whole genome shotgun (WGS) entry which is preliminary data.</text>
</comment>
<keyword evidence="1" id="KW-0175">Coiled coil</keyword>
<gene>
    <name evidence="3" type="ORF">CTA1_9875</name>
</gene>
<organism evidence="3 4">
    <name type="scientific">Colletotrichum tanaceti</name>
    <dbReference type="NCBI Taxonomy" id="1306861"/>
    <lineage>
        <taxon>Eukaryota</taxon>
        <taxon>Fungi</taxon>
        <taxon>Dikarya</taxon>
        <taxon>Ascomycota</taxon>
        <taxon>Pezizomycotina</taxon>
        <taxon>Sordariomycetes</taxon>
        <taxon>Hypocreomycetidae</taxon>
        <taxon>Glomerellales</taxon>
        <taxon>Glomerellaceae</taxon>
        <taxon>Colletotrichum</taxon>
        <taxon>Colletotrichum destructivum species complex</taxon>
    </lineage>
</organism>
<sequence>MGFRRIRLWFLYWKPYTPEIPPPQEPKNNILPHLFYTKITGRSLRIMESSHRVRIADLPRRDLTDGYRDSRPTTPVPSKSNPPSGPSVAVAALDLQMQSLESTLDALNKTREGLDRIAVEGSHAGLRVADGLIVAMAQRGTKSTMWQICHPSKYPKKQDLLRRHVGVAQDAYETAGRRYRDVVRSLTELCGKAKSLGDDAKQVGDSIRALSNCKKTILNAEIRIASEMWSRKASKLAAMRKREQQIKMKPKCVRVRQTTMAGRCKTGSEAHSPPCIYGLTSRKHAVGMDDSPKHNAEMLSSLMALTGEIRRVESEEEMLRRNVESLQQLRDAKNQAERVLVAKMVVRWELFEAQLARLSSELHKEKEPLAAVCDKCLHVAARLDTLKESNFGDLVFGLEDLANSVEGQKNRKRCVKTPKMAKAAKRSYASRAGRLLWW</sequence>
<evidence type="ECO:0000313" key="4">
    <source>
        <dbReference type="Proteomes" id="UP000310108"/>
    </source>
</evidence>